<feature type="transmembrane region" description="Helical" evidence="7">
    <location>
        <begin position="90"/>
        <end position="110"/>
    </location>
</feature>
<dbReference type="RefSeq" id="WP_344776132.1">
    <property type="nucleotide sequence ID" value="NZ_BAABAH010000009.1"/>
</dbReference>
<gene>
    <name evidence="9" type="ORF">GCM10022242_26310</name>
</gene>
<evidence type="ECO:0000256" key="6">
    <source>
        <dbReference type="ARBA" id="ARBA00023136"/>
    </source>
</evidence>
<evidence type="ECO:0000256" key="3">
    <source>
        <dbReference type="ARBA" id="ARBA00022475"/>
    </source>
</evidence>
<feature type="domain" description="ABC transmembrane type-1" evidence="8">
    <location>
        <begin position="87"/>
        <end position="282"/>
    </location>
</feature>
<dbReference type="EMBL" id="BAABAH010000009">
    <property type="protein sequence ID" value="GAA3823583.1"/>
    <property type="molecule type" value="Genomic_DNA"/>
</dbReference>
<reference evidence="10" key="1">
    <citation type="journal article" date="2019" name="Int. J. Syst. Evol. Microbiol.">
        <title>The Global Catalogue of Microorganisms (GCM) 10K type strain sequencing project: providing services to taxonomists for standard genome sequencing and annotation.</title>
        <authorList>
            <consortium name="The Broad Institute Genomics Platform"/>
            <consortium name="The Broad Institute Genome Sequencing Center for Infectious Disease"/>
            <person name="Wu L."/>
            <person name="Ma J."/>
        </authorList>
    </citation>
    <scope>NUCLEOTIDE SEQUENCE [LARGE SCALE GENOMIC DNA]</scope>
    <source>
        <strain evidence="10">JCM 16953</strain>
    </source>
</reference>
<dbReference type="Proteomes" id="UP001501821">
    <property type="component" value="Unassembled WGS sequence"/>
</dbReference>
<accession>A0ABP7IPD9</accession>
<protein>
    <submittedName>
        <fullName evidence="9">ABC transporter permease</fullName>
    </submittedName>
</protein>
<sequence>MRRVLKALARPFTETAGLARWMLVAGILITAMFVIMAVFAPWLAPYGFAQASSGGVDFPKVGHPSGDHLFGTDRLFFDVLSRVIWGARTAIQVVLFSIVICVVVGVPLGLVSGYYGGWLDRILVLIMDAIFAFPSFLLAIVFAFLLTNLVGGTVLAVSLSLSAIYIPQYFRVVRNTTVSAKEATYVEAARAIGASDGVIMRRYLFGNVVQSVPVLGTLNAADAILTLAGLGFLGLGIQSTDAAEWGHDLNRALADASSGVWWTGLYPGLAIVLLVTGLTLVGEGLNETLNPTLRQRRLLPVVMPPRQPATDDGQES</sequence>
<feature type="transmembrane region" description="Helical" evidence="7">
    <location>
        <begin position="21"/>
        <end position="44"/>
    </location>
</feature>
<dbReference type="Pfam" id="PF00528">
    <property type="entry name" value="BPD_transp_1"/>
    <property type="match status" value="1"/>
</dbReference>
<feature type="transmembrane region" description="Helical" evidence="7">
    <location>
        <begin position="122"/>
        <end position="143"/>
    </location>
</feature>
<evidence type="ECO:0000256" key="1">
    <source>
        <dbReference type="ARBA" id="ARBA00004651"/>
    </source>
</evidence>
<feature type="transmembrane region" description="Helical" evidence="7">
    <location>
        <begin position="260"/>
        <end position="281"/>
    </location>
</feature>
<dbReference type="Gene3D" id="1.10.3720.10">
    <property type="entry name" value="MetI-like"/>
    <property type="match status" value="1"/>
</dbReference>
<comment type="caution">
    <text evidence="9">The sequence shown here is derived from an EMBL/GenBank/DDBJ whole genome shotgun (WGS) entry which is preliminary data.</text>
</comment>
<keyword evidence="6 7" id="KW-0472">Membrane</keyword>
<evidence type="ECO:0000313" key="9">
    <source>
        <dbReference type="EMBL" id="GAA3823583.1"/>
    </source>
</evidence>
<organism evidence="9 10">
    <name type="scientific">Nocardioides panacisoli</name>
    <dbReference type="NCBI Taxonomy" id="627624"/>
    <lineage>
        <taxon>Bacteria</taxon>
        <taxon>Bacillati</taxon>
        <taxon>Actinomycetota</taxon>
        <taxon>Actinomycetes</taxon>
        <taxon>Propionibacteriales</taxon>
        <taxon>Nocardioidaceae</taxon>
        <taxon>Nocardioides</taxon>
    </lineage>
</organism>
<keyword evidence="5 7" id="KW-1133">Transmembrane helix</keyword>
<evidence type="ECO:0000256" key="5">
    <source>
        <dbReference type="ARBA" id="ARBA00022989"/>
    </source>
</evidence>
<feature type="transmembrane region" description="Helical" evidence="7">
    <location>
        <begin position="149"/>
        <end position="166"/>
    </location>
</feature>
<evidence type="ECO:0000256" key="7">
    <source>
        <dbReference type="RuleBase" id="RU363032"/>
    </source>
</evidence>
<keyword evidence="2 7" id="KW-0813">Transport</keyword>
<keyword evidence="10" id="KW-1185">Reference proteome</keyword>
<dbReference type="InterPro" id="IPR035906">
    <property type="entry name" value="MetI-like_sf"/>
</dbReference>
<dbReference type="InterPro" id="IPR000515">
    <property type="entry name" value="MetI-like"/>
</dbReference>
<proteinExistence type="inferred from homology"/>
<comment type="similarity">
    <text evidence="7">Belongs to the binding-protein-dependent transport system permease family.</text>
</comment>
<dbReference type="PANTHER" id="PTHR43386">
    <property type="entry name" value="OLIGOPEPTIDE TRANSPORT SYSTEM PERMEASE PROTEIN APPC"/>
    <property type="match status" value="1"/>
</dbReference>
<dbReference type="CDD" id="cd06261">
    <property type="entry name" value="TM_PBP2"/>
    <property type="match status" value="1"/>
</dbReference>
<evidence type="ECO:0000256" key="2">
    <source>
        <dbReference type="ARBA" id="ARBA00022448"/>
    </source>
</evidence>
<dbReference type="PANTHER" id="PTHR43386:SF1">
    <property type="entry name" value="D,D-DIPEPTIDE TRANSPORT SYSTEM PERMEASE PROTEIN DDPC-RELATED"/>
    <property type="match status" value="1"/>
</dbReference>
<dbReference type="InterPro" id="IPR050366">
    <property type="entry name" value="BP-dependent_transpt_permease"/>
</dbReference>
<evidence type="ECO:0000259" key="8">
    <source>
        <dbReference type="PROSITE" id="PS50928"/>
    </source>
</evidence>
<keyword evidence="4 7" id="KW-0812">Transmembrane</keyword>
<keyword evidence="3" id="KW-1003">Cell membrane</keyword>
<dbReference type="SUPFAM" id="SSF161098">
    <property type="entry name" value="MetI-like"/>
    <property type="match status" value="1"/>
</dbReference>
<name>A0ABP7IPD9_9ACTN</name>
<evidence type="ECO:0000256" key="4">
    <source>
        <dbReference type="ARBA" id="ARBA00022692"/>
    </source>
</evidence>
<evidence type="ECO:0000313" key="10">
    <source>
        <dbReference type="Proteomes" id="UP001501821"/>
    </source>
</evidence>
<dbReference type="PROSITE" id="PS50928">
    <property type="entry name" value="ABC_TM1"/>
    <property type="match status" value="1"/>
</dbReference>
<comment type="subcellular location">
    <subcellularLocation>
        <location evidence="1 7">Cell membrane</location>
        <topology evidence="1 7">Multi-pass membrane protein</topology>
    </subcellularLocation>
</comment>